<dbReference type="PANTHER" id="PTHR43708">
    <property type="entry name" value="CONSERVED EXPRESSED OXIDOREDUCTASE (EUROFUNG)"/>
    <property type="match status" value="1"/>
</dbReference>
<dbReference type="Pfam" id="PF01408">
    <property type="entry name" value="GFO_IDH_MocA"/>
    <property type="match status" value="1"/>
</dbReference>
<dbReference type="Gene3D" id="3.30.360.10">
    <property type="entry name" value="Dihydrodipicolinate Reductase, domain 2"/>
    <property type="match status" value="1"/>
</dbReference>
<dbReference type="GO" id="GO:0000166">
    <property type="term" value="F:nucleotide binding"/>
    <property type="evidence" value="ECO:0007669"/>
    <property type="project" value="InterPro"/>
</dbReference>
<gene>
    <name evidence="5" type="ORF">NFC81_02110</name>
</gene>
<comment type="similarity">
    <text evidence="1">Belongs to the Gfo/Idh/MocA family.</text>
</comment>
<feature type="domain" description="GFO/IDH/MocA-like oxidoreductase" evidence="4">
    <location>
        <begin position="131"/>
        <end position="244"/>
    </location>
</feature>
<evidence type="ECO:0000256" key="1">
    <source>
        <dbReference type="ARBA" id="ARBA00010928"/>
    </source>
</evidence>
<evidence type="ECO:0000313" key="5">
    <source>
        <dbReference type="EMBL" id="WLD58601.1"/>
    </source>
</evidence>
<evidence type="ECO:0000259" key="4">
    <source>
        <dbReference type="Pfam" id="PF22725"/>
    </source>
</evidence>
<proteinExistence type="inferred from homology"/>
<dbReference type="InterPro" id="IPR000683">
    <property type="entry name" value="Gfo/Idh/MocA-like_OxRdtase_N"/>
</dbReference>
<keyword evidence="2" id="KW-0560">Oxidoreductase</keyword>
<dbReference type="AlphaFoldDB" id="A0AB38YGX6"/>
<name>A0AB38YGX6_9GAMM</name>
<dbReference type="RefSeq" id="WP_304995887.1">
    <property type="nucleotide sequence ID" value="NZ_CP101717.1"/>
</dbReference>
<reference evidence="5" key="1">
    <citation type="submission" date="2022-07" db="EMBL/GenBank/DDBJ databases">
        <title>Complete genome sequence of Salinispirillum sp. LH10-3-1 capable of multiple carbohydrate inversion isolated from a soda lake.</title>
        <authorList>
            <person name="Liu J."/>
            <person name="Zhai Y."/>
            <person name="Zhang H."/>
            <person name="Yang H."/>
            <person name="Qu J."/>
            <person name="Li J."/>
        </authorList>
    </citation>
    <scope>NUCLEOTIDE SEQUENCE</scope>
    <source>
        <strain evidence="5">LH 10-3-1</strain>
    </source>
</reference>
<dbReference type="InterPro" id="IPR036291">
    <property type="entry name" value="NAD(P)-bd_dom_sf"/>
</dbReference>
<dbReference type="InterPro" id="IPR051317">
    <property type="entry name" value="Gfo/Idh/MocA_oxidoreduct"/>
</dbReference>
<dbReference type="EMBL" id="CP101717">
    <property type="protein sequence ID" value="WLD58601.1"/>
    <property type="molecule type" value="Genomic_DNA"/>
</dbReference>
<sequence length="348" mass="38655">MSASPIRVGLIGFGLSGRIFHAPFIQALADFELSAVQSRQVDLVHSIVPSARVVGTSQALMDDPNIDLMVITAPNDLHFPLAEQALQAGKHVLLEKPAVTQLLQMERLTELAAQYDRILTVYQNRRFDGDFLTLQALIADGAMGALRHLDTRFDRFRPQPQHRWRELPGEGTGIFWDLGPHLLDQALLLLGAPDSLQANLRTLRQGGSTTDWFEVQLNYAQCAVTVGSSPFEAGDMRRFNARFEHGGWQCWGVDPQEEALRGGQMPWDTGYPNSGSTQRIQRFLADESFNTTPPPGDYRHFYRQLALAIREGGAAPVTPAQACALIYTMNLAEQSAAEQRTLPWSYAL</sequence>
<dbReference type="Gene3D" id="3.40.50.720">
    <property type="entry name" value="NAD(P)-binding Rossmann-like Domain"/>
    <property type="match status" value="1"/>
</dbReference>
<organism evidence="5">
    <name type="scientific">Salinispirillum sp. LH 10-3-1</name>
    <dbReference type="NCBI Taxonomy" id="2952525"/>
    <lineage>
        <taxon>Bacteria</taxon>
        <taxon>Pseudomonadati</taxon>
        <taxon>Pseudomonadota</taxon>
        <taxon>Gammaproteobacteria</taxon>
        <taxon>Oceanospirillales</taxon>
        <taxon>Saccharospirillaceae</taxon>
        <taxon>Salinispirillum</taxon>
    </lineage>
</organism>
<dbReference type="SUPFAM" id="SSF51735">
    <property type="entry name" value="NAD(P)-binding Rossmann-fold domains"/>
    <property type="match status" value="1"/>
</dbReference>
<dbReference type="PANTHER" id="PTHR43708:SF5">
    <property type="entry name" value="CONSERVED EXPRESSED OXIDOREDUCTASE (EUROFUNG)-RELATED"/>
    <property type="match status" value="1"/>
</dbReference>
<accession>A0AB38YGX6</accession>
<dbReference type="GO" id="GO:0016491">
    <property type="term" value="F:oxidoreductase activity"/>
    <property type="evidence" value="ECO:0007669"/>
    <property type="project" value="UniProtKB-KW"/>
</dbReference>
<feature type="domain" description="Gfo/Idh/MocA-like oxidoreductase N-terminal" evidence="3">
    <location>
        <begin position="6"/>
        <end position="122"/>
    </location>
</feature>
<protein>
    <submittedName>
        <fullName evidence="5">Gfo/Idh/MocA family oxidoreductase</fullName>
    </submittedName>
</protein>
<evidence type="ECO:0000256" key="2">
    <source>
        <dbReference type="ARBA" id="ARBA00023002"/>
    </source>
</evidence>
<dbReference type="Pfam" id="PF22725">
    <property type="entry name" value="GFO_IDH_MocA_C3"/>
    <property type="match status" value="1"/>
</dbReference>
<dbReference type="InterPro" id="IPR055170">
    <property type="entry name" value="GFO_IDH_MocA-like_dom"/>
</dbReference>
<evidence type="ECO:0000259" key="3">
    <source>
        <dbReference type="Pfam" id="PF01408"/>
    </source>
</evidence>